<keyword evidence="2" id="KW-1185">Reference proteome</keyword>
<organism evidence="1 2">
    <name type="scientific">Melia azedarach</name>
    <name type="common">Chinaberry tree</name>
    <dbReference type="NCBI Taxonomy" id="155640"/>
    <lineage>
        <taxon>Eukaryota</taxon>
        <taxon>Viridiplantae</taxon>
        <taxon>Streptophyta</taxon>
        <taxon>Embryophyta</taxon>
        <taxon>Tracheophyta</taxon>
        <taxon>Spermatophyta</taxon>
        <taxon>Magnoliopsida</taxon>
        <taxon>eudicotyledons</taxon>
        <taxon>Gunneridae</taxon>
        <taxon>Pentapetalae</taxon>
        <taxon>rosids</taxon>
        <taxon>malvids</taxon>
        <taxon>Sapindales</taxon>
        <taxon>Meliaceae</taxon>
        <taxon>Melia</taxon>
    </lineage>
</organism>
<sequence>MGAFKPFRQISFWVFSIILSIFITPSFGEDDSRKIPPWNDLSPPPSSQERTNFSPFKPSIAVVVGVLTTMFSITFLLLLYAKHCKRVNDVIYSNHSGFAPSTARKNSGIDRAVIVSLPIFRFGALRGQKDGLECAVCLMRYRVDPEDILLIEDVKILHENQLVLPPSENLDADSQRRNRPETEAKLNPEFRRVSGRHSSAGESATGFLQLVSQDQRERELSSCSNDLTSFRRSLDSARFIKKNESVAVGCFDRPRKDGLLLTDGLLADRKSFERRFEHRIIISAGGSSGGFHHRWSDVQPSDLLYLRSEMIISDSRRFSSGSSRPSVKRQQHQLMLMMPLHSIDGGRTSGSSVINSRSVSEITGLRRFSNSNSIINRNHRGQRAGLVSRWLAWISSRSQSLPAVRSDRSTDICSIV</sequence>
<comment type="caution">
    <text evidence="1">The sequence shown here is derived from an EMBL/GenBank/DDBJ whole genome shotgun (WGS) entry which is preliminary data.</text>
</comment>
<protein>
    <submittedName>
        <fullName evidence="1">RING-H2 finger protein</fullName>
    </submittedName>
</protein>
<proteinExistence type="predicted"/>
<dbReference type="Proteomes" id="UP001164539">
    <property type="component" value="Chromosome 10"/>
</dbReference>
<dbReference type="EMBL" id="CM051403">
    <property type="protein sequence ID" value="KAJ4709194.1"/>
    <property type="molecule type" value="Genomic_DNA"/>
</dbReference>
<evidence type="ECO:0000313" key="2">
    <source>
        <dbReference type="Proteomes" id="UP001164539"/>
    </source>
</evidence>
<accession>A0ACC1XCU0</accession>
<evidence type="ECO:0000313" key="1">
    <source>
        <dbReference type="EMBL" id="KAJ4709194.1"/>
    </source>
</evidence>
<name>A0ACC1XCU0_MELAZ</name>
<reference evidence="1 2" key="1">
    <citation type="journal article" date="2023" name="Science">
        <title>Complex scaffold remodeling in plant triterpene biosynthesis.</title>
        <authorList>
            <person name="De La Pena R."/>
            <person name="Hodgson H."/>
            <person name="Liu J.C."/>
            <person name="Stephenson M.J."/>
            <person name="Martin A.C."/>
            <person name="Owen C."/>
            <person name="Harkess A."/>
            <person name="Leebens-Mack J."/>
            <person name="Jimenez L.E."/>
            <person name="Osbourn A."/>
            <person name="Sattely E.S."/>
        </authorList>
    </citation>
    <scope>NUCLEOTIDE SEQUENCE [LARGE SCALE GENOMIC DNA]</scope>
    <source>
        <strain evidence="2">cv. JPN11</strain>
        <tissue evidence="1">Leaf</tissue>
    </source>
</reference>
<gene>
    <name evidence="1" type="ORF">OWV82_019025</name>
</gene>